<gene>
    <name evidence="3" type="ORF">CR105_12690</name>
</gene>
<evidence type="ECO:0000256" key="1">
    <source>
        <dbReference type="SAM" id="SignalP"/>
    </source>
</evidence>
<evidence type="ECO:0000313" key="3">
    <source>
        <dbReference type="EMBL" id="PIL44763.1"/>
    </source>
</evidence>
<protein>
    <recommendedName>
        <fullName evidence="2">Ice-binding protein C-terminal domain-containing protein</fullName>
    </recommendedName>
</protein>
<accession>A0A2G8TFH5</accession>
<keyword evidence="4" id="KW-1185">Reference proteome</keyword>
<sequence>MTTAKTFISKCLLAIALAGTALGAIAGPTSFRVDVNTTTLTGNGFLSLAFSNLGAAGPVTAQVSNVTGLVTGSSTTGNVDAVSPGVFAIGNGPGPDNFLDLEATFGGMFSFDVTFTGAFMDEVGIDTSNLFVYLFDSNFNSLAGDANFGVANFLVQPGVGIVTSAQFPAFATITAIDATAVPEPSSMLMMMTGLGLVGFTARRRKSRAEEAATA</sequence>
<dbReference type="NCBIfam" id="NF038129">
    <property type="entry name" value="PEP_NF038129"/>
    <property type="match status" value="1"/>
</dbReference>
<feature type="signal peptide" evidence="1">
    <location>
        <begin position="1"/>
        <end position="26"/>
    </location>
</feature>
<dbReference type="AlphaFoldDB" id="A0A2G8TFH5"/>
<keyword evidence="1" id="KW-0732">Signal</keyword>
<reference evidence="3 4" key="1">
    <citation type="submission" date="2017-10" db="EMBL/GenBank/DDBJ databases">
        <title>Massilia psychrophilum sp. nov., a novel purple-pigmented bacterium isolated from Tianshan glacier, Xinjiang Municipality, China.</title>
        <authorList>
            <person name="Wang H."/>
        </authorList>
    </citation>
    <scope>NUCLEOTIDE SEQUENCE [LARGE SCALE GENOMIC DNA]</scope>
    <source>
        <strain evidence="3 4">JCM 30074</strain>
    </source>
</reference>
<feature type="domain" description="Ice-binding protein C-terminal" evidence="2">
    <location>
        <begin position="180"/>
        <end position="204"/>
    </location>
</feature>
<feature type="chain" id="PRO_5013950215" description="Ice-binding protein C-terminal domain-containing protein" evidence="1">
    <location>
        <begin position="27"/>
        <end position="214"/>
    </location>
</feature>
<dbReference type="RefSeq" id="WP_180288179.1">
    <property type="nucleotide sequence ID" value="NZ_JBHLYV010000004.1"/>
</dbReference>
<name>A0A2G8TFH5_9BURK</name>
<evidence type="ECO:0000259" key="2">
    <source>
        <dbReference type="Pfam" id="PF07589"/>
    </source>
</evidence>
<dbReference type="EMBL" id="PDOC01000006">
    <property type="protein sequence ID" value="PIL44763.1"/>
    <property type="molecule type" value="Genomic_DNA"/>
</dbReference>
<organism evidence="3 4">
    <name type="scientific">Massilia eurypsychrophila</name>
    <dbReference type="NCBI Taxonomy" id="1485217"/>
    <lineage>
        <taxon>Bacteria</taxon>
        <taxon>Pseudomonadati</taxon>
        <taxon>Pseudomonadota</taxon>
        <taxon>Betaproteobacteria</taxon>
        <taxon>Burkholderiales</taxon>
        <taxon>Oxalobacteraceae</taxon>
        <taxon>Telluria group</taxon>
        <taxon>Massilia</taxon>
    </lineage>
</organism>
<dbReference type="NCBIfam" id="TIGR02595">
    <property type="entry name" value="PEP_CTERM"/>
    <property type="match status" value="1"/>
</dbReference>
<evidence type="ECO:0000313" key="4">
    <source>
        <dbReference type="Proteomes" id="UP000230390"/>
    </source>
</evidence>
<dbReference type="Proteomes" id="UP000230390">
    <property type="component" value="Unassembled WGS sequence"/>
</dbReference>
<proteinExistence type="predicted"/>
<comment type="caution">
    <text evidence="3">The sequence shown here is derived from an EMBL/GenBank/DDBJ whole genome shotgun (WGS) entry which is preliminary data.</text>
</comment>
<dbReference type="Pfam" id="PF07589">
    <property type="entry name" value="PEP-CTERM"/>
    <property type="match status" value="1"/>
</dbReference>
<dbReference type="InterPro" id="IPR013424">
    <property type="entry name" value="Ice-binding_C"/>
</dbReference>